<organism evidence="1 2">
    <name type="scientific">Neogobius melanostomus</name>
    <name type="common">round goby</name>
    <dbReference type="NCBI Taxonomy" id="47308"/>
    <lineage>
        <taxon>Eukaryota</taxon>
        <taxon>Metazoa</taxon>
        <taxon>Chordata</taxon>
        <taxon>Craniata</taxon>
        <taxon>Vertebrata</taxon>
        <taxon>Euteleostomi</taxon>
        <taxon>Actinopterygii</taxon>
        <taxon>Neopterygii</taxon>
        <taxon>Teleostei</taxon>
        <taxon>Neoteleostei</taxon>
        <taxon>Acanthomorphata</taxon>
        <taxon>Gobiaria</taxon>
        <taxon>Gobiiformes</taxon>
        <taxon>Gobioidei</taxon>
        <taxon>Gobiidae</taxon>
        <taxon>Benthophilinae</taxon>
        <taxon>Neogobiini</taxon>
        <taxon>Neogobius</taxon>
    </lineage>
</organism>
<name>A0A8C6TAF7_9GOBI</name>
<accession>A0A8C6TAF7</accession>
<keyword evidence="2" id="KW-1185">Reference proteome</keyword>
<dbReference type="InterPro" id="IPR045058">
    <property type="entry name" value="GIMA/IAN/Toc"/>
</dbReference>
<evidence type="ECO:0000313" key="1">
    <source>
        <dbReference type="Ensembl" id="ENSNMLP00000018659.1"/>
    </source>
</evidence>
<proteinExistence type="predicted"/>
<dbReference type="InterPro" id="IPR027417">
    <property type="entry name" value="P-loop_NTPase"/>
</dbReference>
<dbReference type="AlphaFoldDB" id="A0A8C6TAF7"/>
<protein>
    <recommendedName>
        <fullName evidence="3">AIG1-type G domain-containing protein</fullName>
    </recommendedName>
</protein>
<dbReference type="Gene3D" id="3.40.50.300">
    <property type="entry name" value="P-loop containing nucleotide triphosphate hydrolases"/>
    <property type="match status" value="2"/>
</dbReference>
<evidence type="ECO:0008006" key="3">
    <source>
        <dbReference type="Google" id="ProtNLM"/>
    </source>
</evidence>
<dbReference type="SUPFAM" id="SSF52540">
    <property type="entry name" value="P-loop containing nucleoside triphosphate hydrolases"/>
    <property type="match status" value="1"/>
</dbReference>
<evidence type="ECO:0000313" key="2">
    <source>
        <dbReference type="Proteomes" id="UP000694523"/>
    </source>
</evidence>
<reference evidence="1" key="2">
    <citation type="submission" date="2025-09" db="UniProtKB">
        <authorList>
            <consortium name="Ensembl"/>
        </authorList>
    </citation>
    <scope>IDENTIFICATION</scope>
</reference>
<sequence>TDHRNLFNGDPSPELRLLLLGNISCGKTSSADTILNQQAPVSLSTSRGLVQRQGLSDGRRVNVVEAPRWYWSEPSGLSQLIARFNGRCHVINNRRRQDRMQVRELLDKVHTQYIRIARPIGLFSHGF</sequence>
<dbReference type="Ensembl" id="ENSNMLT00000020991.1">
    <property type="protein sequence ID" value="ENSNMLP00000018659.1"/>
    <property type="gene ID" value="ENSNMLG00000012279.1"/>
</dbReference>
<dbReference type="Proteomes" id="UP000694523">
    <property type="component" value="Unplaced"/>
</dbReference>
<dbReference type="PANTHER" id="PTHR10903:SF170">
    <property type="entry name" value="GTPASE IMAP FAMILY MEMBER 7"/>
    <property type="match status" value="1"/>
</dbReference>
<dbReference type="PANTHER" id="PTHR10903">
    <property type="entry name" value="GTPASE, IMAP FAMILY MEMBER-RELATED"/>
    <property type="match status" value="1"/>
</dbReference>
<reference evidence="1" key="1">
    <citation type="submission" date="2025-08" db="UniProtKB">
        <authorList>
            <consortium name="Ensembl"/>
        </authorList>
    </citation>
    <scope>IDENTIFICATION</scope>
</reference>